<dbReference type="EMBL" id="CP089984">
    <property type="protein sequence ID" value="WXB18096.1"/>
    <property type="molecule type" value="Genomic_DNA"/>
</dbReference>
<proteinExistence type="predicted"/>
<dbReference type="Proteomes" id="UP001370348">
    <property type="component" value="Chromosome"/>
</dbReference>
<keyword evidence="2" id="KW-1185">Reference proteome</keyword>
<reference evidence="1 2" key="1">
    <citation type="submission" date="2021-12" db="EMBL/GenBank/DDBJ databases">
        <title>Discovery of the Pendulisporaceae a myxobacterial family with distinct sporulation behavior and unique specialized metabolism.</title>
        <authorList>
            <person name="Garcia R."/>
            <person name="Popoff A."/>
            <person name="Bader C.D."/>
            <person name="Loehr J."/>
            <person name="Walesch S."/>
            <person name="Walt C."/>
            <person name="Boldt J."/>
            <person name="Bunk B."/>
            <person name="Haeckl F.J.F.P.J."/>
            <person name="Gunesch A.P."/>
            <person name="Birkelbach J."/>
            <person name="Nuebel U."/>
            <person name="Pietschmann T."/>
            <person name="Bach T."/>
            <person name="Mueller R."/>
        </authorList>
    </citation>
    <scope>NUCLEOTIDE SEQUENCE [LARGE SCALE GENOMIC DNA]</scope>
    <source>
        <strain evidence="1 2">MSr11954</strain>
    </source>
</reference>
<accession>A0ABZ2M4C3</accession>
<dbReference type="InterPro" id="IPR045865">
    <property type="entry name" value="ACT-like_dom_sf"/>
</dbReference>
<evidence type="ECO:0000313" key="2">
    <source>
        <dbReference type="Proteomes" id="UP001370348"/>
    </source>
</evidence>
<protein>
    <submittedName>
        <fullName evidence="1">Amino acid-binding protein</fullName>
    </submittedName>
</protein>
<dbReference type="SUPFAM" id="SSF55021">
    <property type="entry name" value="ACT-like"/>
    <property type="match status" value="1"/>
</dbReference>
<dbReference type="Gene3D" id="3.30.2130.10">
    <property type="entry name" value="VC0802-like"/>
    <property type="match status" value="1"/>
</dbReference>
<dbReference type="RefSeq" id="WP_394827737.1">
    <property type="nucleotide sequence ID" value="NZ_CP089984.1"/>
</dbReference>
<name>A0ABZ2M4C3_9BACT</name>
<sequence>MRDLTIRLQNRPDAMAQMGETLGRAGVSVEGGGMFVVDGQPIAHFLFEDGAAARRALEAAGIEVLADREVLVQRLDQERPGELGRITRRMAEAGVTIQVLYSDHQNQLILVVDDMERGRAISAEWTKERGQPR</sequence>
<evidence type="ECO:0000313" key="1">
    <source>
        <dbReference type="EMBL" id="WXB18096.1"/>
    </source>
</evidence>
<organism evidence="1 2">
    <name type="scientific">Pendulispora albinea</name>
    <dbReference type="NCBI Taxonomy" id="2741071"/>
    <lineage>
        <taxon>Bacteria</taxon>
        <taxon>Pseudomonadati</taxon>
        <taxon>Myxococcota</taxon>
        <taxon>Myxococcia</taxon>
        <taxon>Myxococcales</taxon>
        <taxon>Sorangiineae</taxon>
        <taxon>Pendulisporaceae</taxon>
        <taxon>Pendulispora</taxon>
    </lineage>
</organism>
<gene>
    <name evidence="1" type="ORF">LZC94_12650</name>
</gene>